<organism evidence="2 3">
    <name type="scientific">Pseudoalteromonas piscicida</name>
    <dbReference type="NCBI Taxonomy" id="43662"/>
    <lineage>
        <taxon>Bacteria</taxon>
        <taxon>Pseudomonadati</taxon>
        <taxon>Pseudomonadota</taxon>
        <taxon>Gammaproteobacteria</taxon>
        <taxon>Alteromonadales</taxon>
        <taxon>Pseudoalteromonadaceae</taxon>
        <taxon>Pseudoalteromonas</taxon>
    </lineage>
</organism>
<evidence type="ECO:0000313" key="3">
    <source>
        <dbReference type="Proteomes" id="UP000228621"/>
    </source>
</evidence>
<reference evidence="3" key="1">
    <citation type="journal article" date="2019" name="Genome Announc.">
        <title>Draft Genome Sequence of Pseudoalteromonas piscicida Strain 36Y ROTHPW, an Hypersaline Seawater Isolate from the South Coast of Sonora, Mexico.</title>
        <authorList>
            <person name="Sanchez-Diaz R."/>
            <person name="Molina-Garza Z.J."/>
            <person name="Cruz-Suarez L.E."/>
            <person name="Selvin J."/>
            <person name="Kiran G.S."/>
            <person name="Ibarra-Gamez J.C."/>
            <person name="Gomez-Gil B."/>
            <person name="Galaviz-Silva L."/>
        </authorList>
    </citation>
    <scope>NUCLEOTIDE SEQUENCE [LARGE SCALE GENOMIC DNA]</scope>
    <source>
        <strain evidence="3">36Y_RITHPW</strain>
    </source>
</reference>
<feature type="chain" id="PRO_5012291858" description="DUF2946 domain-containing protein" evidence="1">
    <location>
        <begin position="23"/>
        <end position="108"/>
    </location>
</feature>
<dbReference type="EMBL" id="NKHF01000056">
    <property type="protein sequence ID" value="PCK31359.1"/>
    <property type="molecule type" value="Genomic_DNA"/>
</dbReference>
<keyword evidence="3" id="KW-1185">Reference proteome</keyword>
<protein>
    <recommendedName>
        <fullName evidence="4">DUF2946 domain-containing protein</fullName>
    </recommendedName>
</protein>
<dbReference type="Proteomes" id="UP000228621">
    <property type="component" value="Unassembled WGS sequence"/>
</dbReference>
<proteinExistence type="predicted"/>
<evidence type="ECO:0000256" key="1">
    <source>
        <dbReference type="SAM" id="SignalP"/>
    </source>
</evidence>
<dbReference type="AlphaFoldDB" id="A0A2A5JPV5"/>
<keyword evidence="1" id="KW-0732">Signal</keyword>
<evidence type="ECO:0008006" key="4">
    <source>
        <dbReference type="Google" id="ProtNLM"/>
    </source>
</evidence>
<gene>
    <name evidence="2" type="ORF">CEX98_12835</name>
</gene>
<accession>A0A2A5JPV5</accession>
<sequence>MNKLVMIILMLLVSVQSVSLFASESNFHQVEVSHLQHSHDHAEDVSAEPNGHHTKDCHHCGHCSGTHLNLVILKSLTPFKVLGHSEIYRQAQDRIRTFIEQAHRPPIA</sequence>
<dbReference type="OrthoDB" id="6293808at2"/>
<dbReference type="RefSeq" id="WP_099642466.1">
    <property type="nucleotide sequence ID" value="NZ_NKHF01000056.1"/>
</dbReference>
<name>A0A2A5JPV5_PSEO7</name>
<feature type="signal peptide" evidence="1">
    <location>
        <begin position="1"/>
        <end position="22"/>
    </location>
</feature>
<comment type="caution">
    <text evidence="2">The sequence shown here is derived from an EMBL/GenBank/DDBJ whole genome shotgun (WGS) entry which is preliminary data.</text>
</comment>
<evidence type="ECO:0000313" key="2">
    <source>
        <dbReference type="EMBL" id="PCK31359.1"/>
    </source>
</evidence>